<gene>
    <name evidence="1" type="ORF">HNR42_001485</name>
</gene>
<dbReference type="Proteomes" id="UP000569951">
    <property type="component" value="Unassembled WGS sequence"/>
</dbReference>
<name>A0A841I1Y1_9DEIO</name>
<proteinExistence type="predicted"/>
<sequence length="130" mass="14567">MKTHDEKDLLLELFPRTARELYPDADGGPRPGGTLGLYRVGDEGKMALVHGERLVELEPVETAPGGRGAVMCELCKRTLSRGDALFYRVRDPRLPRRYHYVALCRAASCQKRVGPEALKALSDRFWTLPS</sequence>
<dbReference type="RefSeq" id="WP_183986092.1">
    <property type="nucleotide sequence ID" value="NZ_JACHHG010000004.1"/>
</dbReference>
<accession>A0A841I1Y1</accession>
<organism evidence="1 2">
    <name type="scientific">Deinobacterium chartae</name>
    <dbReference type="NCBI Taxonomy" id="521158"/>
    <lineage>
        <taxon>Bacteria</taxon>
        <taxon>Thermotogati</taxon>
        <taxon>Deinococcota</taxon>
        <taxon>Deinococci</taxon>
        <taxon>Deinococcales</taxon>
        <taxon>Deinococcaceae</taxon>
        <taxon>Deinobacterium</taxon>
    </lineage>
</organism>
<protein>
    <recommendedName>
        <fullName evidence="3">FBP C-terminal treble-clef zinc-finger</fullName>
    </recommendedName>
</protein>
<dbReference type="EMBL" id="JACHHG010000004">
    <property type="protein sequence ID" value="MBB6098062.1"/>
    <property type="molecule type" value="Genomic_DNA"/>
</dbReference>
<dbReference type="AlphaFoldDB" id="A0A841I1Y1"/>
<evidence type="ECO:0008006" key="3">
    <source>
        <dbReference type="Google" id="ProtNLM"/>
    </source>
</evidence>
<comment type="caution">
    <text evidence="1">The sequence shown here is derived from an EMBL/GenBank/DDBJ whole genome shotgun (WGS) entry which is preliminary data.</text>
</comment>
<evidence type="ECO:0000313" key="1">
    <source>
        <dbReference type="EMBL" id="MBB6098062.1"/>
    </source>
</evidence>
<evidence type="ECO:0000313" key="2">
    <source>
        <dbReference type="Proteomes" id="UP000569951"/>
    </source>
</evidence>
<keyword evidence="2" id="KW-1185">Reference proteome</keyword>
<reference evidence="1 2" key="1">
    <citation type="submission" date="2020-08" db="EMBL/GenBank/DDBJ databases">
        <title>Genomic Encyclopedia of Type Strains, Phase IV (KMG-IV): sequencing the most valuable type-strain genomes for metagenomic binning, comparative biology and taxonomic classification.</title>
        <authorList>
            <person name="Goeker M."/>
        </authorList>
    </citation>
    <scope>NUCLEOTIDE SEQUENCE [LARGE SCALE GENOMIC DNA]</scope>
    <source>
        <strain evidence="1 2">DSM 21458</strain>
    </source>
</reference>